<organism evidence="2 3">
    <name type="scientific">Hypothenemus hampei</name>
    <name type="common">Coffee berry borer</name>
    <dbReference type="NCBI Taxonomy" id="57062"/>
    <lineage>
        <taxon>Eukaryota</taxon>
        <taxon>Metazoa</taxon>
        <taxon>Ecdysozoa</taxon>
        <taxon>Arthropoda</taxon>
        <taxon>Hexapoda</taxon>
        <taxon>Insecta</taxon>
        <taxon>Pterygota</taxon>
        <taxon>Neoptera</taxon>
        <taxon>Endopterygota</taxon>
        <taxon>Coleoptera</taxon>
        <taxon>Polyphaga</taxon>
        <taxon>Cucujiformia</taxon>
        <taxon>Curculionidae</taxon>
        <taxon>Scolytinae</taxon>
        <taxon>Hypothenemus</taxon>
    </lineage>
</organism>
<feature type="compositionally biased region" description="Basic residues" evidence="1">
    <location>
        <begin position="30"/>
        <end position="41"/>
    </location>
</feature>
<evidence type="ECO:0000256" key="1">
    <source>
        <dbReference type="SAM" id="MobiDB-lite"/>
    </source>
</evidence>
<dbReference type="EMBL" id="JBDJPC010000004">
    <property type="protein sequence ID" value="KAL1506315.1"/>
    <property type="molecule type" value="Genomic_DNA"/>
</dbReference>
<gene>
    <name evidence="2" type="ORF">ABEB36_005703</name>
</gene>
<keyword evidence="3" id="KW-1185">Reference proteome</keyword>
<reference evidence="2 3" key="1">
    <citation type="submission" date="2024-05" db="EMBL/GenBank/DDBJ databases">
        <title>Genetic variation in Jamaican populations of the coffee berry borer (Hypothenemus hampei).</title>
        <authorList>
            <person name="Errbii M."/>
            <person name="Myrie A."/>
        </authorList>
    </citation>
    <scope>NUCLEOTIDE SEQUENCE [LARGE SCALE GENOMIC DNA]</scope>
    <source>
        <strain evidence="2">JA-Hopewell-2020-01-JO</strain>
        <tissue evidence="2">Whole body</tissue>
    </source>
</reference>
<proteinExistence type="predicted"/>
<evidence type="ECO:0000313" key="2">
    <source>
        <dbReference type="EMBL" id="KAL1506315.1"/>
    </source>
</evidence>
<evidence type="ECO:0000313" key="3">
    <source>
        <dbReference type="Proteomes" id="UP001566132"/>
    </source>
</evidence>
<feature type="non-terminal residue" evidence="2">
    <location>
        <position position="1"/>
    </location>
</feature>
<accession>A0ABD1F1S8</accession>
<name>A0ABD1F1S8_HYPHA</name>
<feature type="region of interest" description="Disordered" evidence="1">
    <location>
        <begin position="30"/>
        <end position="52"/>
    </location>
</feature>
<dbReference type="AlphaFoldDB" id="A0ABD1F1S8"/>
<comment type="caution">
    <text evidence="2">The sequence shown here is derived from an EMBL/GenBank/DDBJ whole genome shotgun (WGS) entry which is preliminary data.</text>
</comment>
<sequence>VTKDTNSPSFTELLYTAEKTHFFHSFLCRNRKKGGKGRGRGQKQGSFMSSPD</sequence>
<dbReference type="Proteomes" id="UP001566132">
    <property type="component" value="Unassembled WGS sequence"/>
</dbReference>
<protein>
    <submittedName>
        <fullName evidence="2">Uncharacterized protein</fullName>
    </submittedName>
</protein>